<keyword evidence="2" id="KW-1185">Reference proteome</keyword>
<name>A0AAD5NVH0_ACENE</name>
<gene>
    <name evidence="1" type="ORF">LWI28_001844</name>
</gene>
<evidence type="ECO:0000313" key="2">
    <source>
        <dbReference type="Proteomes" id="UP001064489"/>
    </source>
</evidence>
<dbReference type="Proteomes" id="UP001064489">
    <property type="component" value="Chromosome 3"/>
</dbReference>
<proteinExistence type="predicted"/>
<reference evidence="1" key="2">
    <citation type="submission" date="2023-02" db="EMBL/GenBank/DDBJ databases">
        <authorList>
            <person name="Swenson N.G."/>
            <person name="Wegrzyn J.L."/>
            <person name="Mcevoy S.L."/>
        </authorList>
    </citation>
    <scope>NUCLEOTIDE SEQUENCE</scope>
    <source>
        <strain evidence="1">91603</strain>
        <tissue evidence="1">Leaf</tissue>
    </source>
</reference>
<protein>
    <submittedName>
        <fullName evidence="1">Uncharacterized protein</fullName>
    </submittedName>
</protein>
<accession>A0AAD5NVH0</accession>
<reference evidence="1" key="1">
    <citation type="journal article" date="2022" name="Plant J.">
        <title>Strategies of tolerance reflected in two North American maple genomes.</title>
        <authorList>
            <person name="McEvoy S.L."/>
            <person name="Sezen U.U."/>
            <person name="Trouern-Trend A."/>
            <person name="McMahon S.M."/>
            <person name="Schaberg P.G."/>
            <person name="Yang J."/>
            <person name="Wegrzyn J.L."/>
            <person name="Swenson N.G."/>
        </authorList>
    </citation>
    <scope>NUCLEOTIDE SEQUENCE</scope>
    <source>
        <strain evidence="1">91603</strain>
    </source>
</reference>
<sequence length="136" mass="15542">MAIAENKATSTVENLRELSSRSSQLEAIITKIDLRNDEHESRAILTEQEAVKFEGEAKISKETLTIIKHLMRESHQKSVNIRKEPHAMHLELPSISSLVNYHADDEVGPSSERVDFGRLLDVDYFHFMTDDHNELS</sequence>
<dbReference type="EMBL" id="JAJSOW010000100">
    <property type="protein sequence ID" value="KAI9184860.1"/>
    <property type="molecule type" value="Genomic_DNA"/>
</dbReference>
<evidence type="ECO:0000313" key="1">
    <source>
        <dbReference type="EMBL" id="KAI9184860.1"/>
    </source>
</evidence>
<organism evidence="1 2">
    <name type="scientific">Acer negundo</name>
    <name type="common">Box elder</name>
    <dbReference type="NCBI Taxonomy" id="4023"/>
    <lineage>
        <taxon>Eukaryota</taxon>
        <taxon>Viridiplantae</taxon>
        <taxon>Streptophyta</taxon>
        <taxon>Embryophyta</taxon>
        <taxon>Tracheophyta</taxon>
        <taxon>Spermatophyta</taxon>
        <taxon>Magnoliopsida</taxon>
        <taxon>eudicotyledons</taxon>
        <taxon>Gunneridae</taxon>
        <taxon>Pentapetalae</taxon>
        <taxon>rosids</taxon>
        <taxon>malvids</taxon>
        <taxon>Sapindales</taxon>
        <taxon>Sapindaceae</taxon>
        <taxon>Hippocastanoideae</taxon>
        <taxon>Acereae</taxon>
        <taxon>Acer</taxon>
    </lineage>
</organism>
<comment type="caution">
    <text evidence="1">The sequence shown here is derived from an EMBL/GenBank/DDBJ whole genome shotgun (WGS) entry which is preliminary data.</text>
</comment>
<dbReference type="AlphaFoldDB" id="A0AAD5NVH0"/>